<evidence type="ECO:0000256" key="4">
    <source>
        <dbReference type="ARBA" id="ARBA00022737"/>
    </source>
</evidence>
<keyword evidence="2" id="KW-1003">Cell membrane</keyword>
<evidence type="ECO:0000256" key="8">
    <source>
        <dbReference type="PROSITE-ProRule" id="PRU01193"/>
    </source>
</evidence>
<evidence type="ECO:0000313" key="12">
    <source>
        <dbReference type="EMBL" id="XBW08487.1"/>
    </source>
</evidence>
<dbReference type="CDD" id="cd04590">
    <property type="entry name" value="CBS_pair_CorC_HlyC_assoc"/>
    <property type="match status" value="1"/>
</dbReference>
<dbReference type="InterPro" id="IPR000644">
    <property type="entry name" value="CBS_dom"/>
</dbReference>
<dbReference type="InterPro" id="IPR051676">
    <property type="entry name" value="UPF0053_domain"/>
</dbReference>
<evidence type="ECO:0000256" key="1">
    <source>
        <dbReference type="ARBA" id="ARBA00004651"/>
    </source>
</evidence>
<evidence type="ECO:0000259" key="11">
    <source>
        <dbReference type="PROSITE" id="PS51846"/>
    </source>
</evidence>
<dbReference type="InterPro" id="IPR002550">
    <property type="entry name" value="CNNM"/>
</dbReference>
<dbReference type="PROSITE" id="PS51371">
    <property type="entry name" value="CBS"/>
    <property type="match status" value="2"/>
</dbReference>
<dbReference type="GO" id="GO:0005886">
    <property type="term" value="C:plasma membrane"/>
    <property type="evidence" value="ECO:0007669"/>
    <property type="project" value="UniProtKB-SubCell"/>
</dbReference>
<feature type="transmembrane region" description="Helical" evidence="9">
    <location>
        <begin position="49"/>
        <end position="78"/>
    </location>
</feature>
<reference evidence="12" key="1">
    <citation type="submission" date="2023-11" db="EMBL/GenBank/DDBJ databases">
        <title>Scrofimicrobium hongkongense sp. nov., isolated from a patient with peritonitis.</title>
        <authorList>
            <person name="Lao H.Y."/>
            <person name="Wong A.Y.P."/>
            <person name="Ng T.L."/>
            <person name="Wong R.Y.L."/>
            <person name="Yau M.C.Y."/>
            <person name="Lam J.Y.W."/>
            <person name="Siu G.K.H."/>
        </authorList>
    </citation>
    <scope>NUCLEOTIDE SEQUENCE</scope>
    <source>
        <strain evidence="12">R131</strain>
    </source>
</reference>
<keyword evidence="7" id="KW-0129">CBS domain</keyword>
<dbReference type="AlphaFoldDB" id="A0AAU7VAV0"/>
<dbReference type="PANTHER" id="PTHR43099">
    <property type="entry name" value="UPF0053 PROTEIN YRKA"/>
    <property type="match status" value="1"/>
</dbReference>
<dbReference type="KEGG" id="sapp:SAC06_02715"/>
<dbReference type="Pfam" id="PF01595">
    <property type="entry name" value="CNNM"/>
    <property type="match status" value="1"/>
</dbReference>
<dbReference type="InterPro" id="IPR044751">
    <property type="entry name" value="Ion_transp-like_CBS"/>
</dbReference>
<protein>
    <submittedName>
        <fullName evidence="12">Hemolysin family protein</fullName>
    </submittedName>
</protein>
<gene>
    <name evidence="12" type="ORF">SAC06_02715</name>
</gene>
<feature type="transmembrane region" description="Helical" evidence="9">
    <location>
        <begin position="135"/>
        <end position="157"/>
    </location>
</feature>
<feature type="domain" description="CBS" evidence="10">
    <location>
        <begin position="283"/>
        <end position="344"/>
    </location>
</feature>
<keyword evidence="6 8" id="KW-0472">Membrane</keyword>
<feature type="domain" description="CNNM transmembrane" evidence="11">
    <location>
        <begin position="1"/>
        <end position="202"/>
    </location>
</feature>
<sequence length="353" mass="38658">MSPWWGLGLTVVFLAINAFFVGAEFAVTSSRRSQIEPLVAEGRRGSAQALYALEHVSLMLAICQLGITVMSTSLGVIAEPALAHLLAVPLEALGASSVTVHAISFVLALLIVLYLHVVFGEMVPKNISIANPQKLLLWLAPPLVTIGHVIRPLVVAMDKTANWFLRRFHIEPSAEISATFTVEEVANIVQISQEEGKLTDELGLLTGTLEFSAEQARGVMVPLESLTTVQDTCTPAELERAVAQTGYSRFPVERGGQIIGYVHVKDVLYADEETREQVIPEWRIRPLIRLEADEEIEEVLRQMQKSGTHMAAVVPDLDTESEDLLGLIFLEDVLELLVGEVRDSLQRTIGPPA</sequence>
<feature type="domain" description="CBS" evidence="10">
    <location>
        <begin position="220"/>
        <end position="281"/>
    </location>
</feature>
<feature type="transmembrane region" description="Helical" evidence="9">
    <location>
        <begin position="6"/>
        <end position="28"/>
    </location>
</feature>
<accession>A0AAU7VAV0</accession>
<evidence type="ECO:0000256" key="5">
    <source>
        <dbReference type="ARBA" id="ARBA00022989"/>
    </source>
</evidence>
<dbReference type="SUPFAM" id="SSF54631">
    <property type="entry name" value="CBS-domain pair"/>
    <property type="match status" value="1"/>
</dbReference>
<dbReference type="EMBL" id="CP138335">
    <property type="protein sequence ID" value="XBW08487.1"/>
    <property type="molecule type" value="Genomic_DNA"/>
</dbReference>
<evidence type="ECO:0000256" key="6">
    <source>
        <dbReference type="ARBA" id="ARBA00023136"/>
    </source>
</evidence>
<comment type="subcellular location">
    <subcellularLocation>
        <location evidence="1">Cell membrane</location>
        <topology evidence="1">Multi-pass membrane protein</topology>
    </subcellularLocation>
</comment>
<dbReference type="PROSITE" id="PS51846">
    <property type="entry name" value="CNNM"/>
    <property type="match status" value="1"/>
</dbReference>
<keyword evidence="3 8" id="KW-0812">Transmembrane</keyword>
<keyword evidence="4" id="KW-0677">Repeat</keyword>
<name>A0AAU7VAV0_9ACTO</name>
<dbReference type="PANTHER" id="PTHR43099:SF5">
    <property type="entry name" value="HLYC_CORC FAMILY TRANSPORTER"/>
    <property type="match status" value="1"/>
</dbReference>
<dbReference type="Pfam" id="PF00571">
    <property type="entry name" value="CBS"/>
    <property type="match status" value="2"/>
</dbReference>
<dbReference type="RefSeq" id="WP_350258687.1">
    <property type="nucleotide sequence ID" value="NZ_CP138335.1"/>
</dbReference>
<evidence type="ECO:0000256" key="3">
    <source>
        <dbReference type="ARBA" id="ARBA00022692"/>
    </source>
</evidence>
<evidence type="ECO:0000256" key="9">
    <source>
        <dbReference type="SAM" id="Phobius"/>
    </source>
</evidence>
<feature type="transmembrane region" description="Helical" evidence="9">
    <location>
        <begin position="98"/>
        <end position="123"/>
    </location>
</feature>
<evidence type="ECO:0000259" key="10">
    <source>
        <dbReference type="PROSITE" id="PS51371"/>
    </source>
</evidence>
<dbReference type="InterPro" id="IPR046342">
    <property type="entry name" value="CBS_dom_sf"/>
</dbReference>
<evidence type="ECO:0000256" key="2">
    <source>
        <dbReference type="ARBA" id="ARBA00022475"/>
    </source>
</evidence>
<evidence type="ECO:0000256" key="7">
    <source>
        <dbReference type="PROSITE-ProRule" id="PRU00703"/>
    </source>
</evidence>
<keyword evidence="5 8" id="KW-1133">Transmembrane helix</keyword>
<proteinExistence type="predicted"/>
<dbReference type="Gene3D" id="3.10.580.10">
    <property type="entry name" value="CBS-domain"/>
    <property type="match status" value="1"/>
</dbReference>
<dbReference type="SMART" id="SM00116">
    <property type="entry name" value="CBS"/>
    <property type="match status" value="2"/>
</dbReference>
<organism evidence="12">
    <name type="scientific">Scrofimicrobium appendicitidis</name>
    <dbReference type="NCBI Taxonomy" id="3079930"/>
    <lineage>
        <taxon>Bacteria</taxon>
        <taxon>Bacillati</taxon>
        <taxon>Actinomycetota</taxon>
        <taxon>Actinomycetes</taxon>
        <taxon>Actinomycetales</taxon>
        <taxon>Actinomycetaceae</taxon>
        <taxon>Scrofimicrobium</taxon>
    </lineage>
</organism>